<dbReference type="SUPFAM" id="SSF52374">
    <property type="entry name" value="Nucleotidylyl transferase"/>
    <property type="match status" value="1"/>
</dbReference>
<feature type="domain" description="Cytidyltransferase-like" evidence="13">
    <location>
        <begin position="168"/>
        <end position="276"/>
    </location>
</feature>
<dbReference type="AlphaFoldDB" id="E4V6L5"/>
<evidence type="ECO:0000256" key="9">
    <source>
        <dbReference type="ARBA" id="ARBA00026101"/>
    </source>
</evidence>
<dbReference type="OMA" id="IPDCPWI"/>
<evidence type="ECO:0000256" key="4">
    <source>
        <dbReference type="ARBA" id="ARBA00022679"/>
    </source>
</evidence>
<dbReference type="Proteomes" id="UP000002669">
    <property type="component" value="Unassembled WGS sequence"/>
</dbReference>
<sequence>MSSPASSKRKRSSSHLHPQHQQQPAELQPTSRDASGEETATCTPKKEKGSVNAAAAAASVEVPPSKRARRRSVAADGASASTSSSRTRTSNIDPGEPSETTEASVDIENRVKRRVETRQAQAQAQAQAQTKAQVPAQVQMKPATHAGIQDPKGYHTNPPPTDRPVRVYADGVFDLFHLGHMRQLEQAKTLIPNTYLIVGVTGDAETHKRKGLTVLNEVERVETIRHCKWVDEVIPNCPWIVTPEFLEEHQIDYVAHDDLPYGADEGDDIYSPIKQMASSSSPSGRRASVLPASSLRHLLILVACLYKGLRDYDKYIARQFKRGASRQELNVSWVKKNELEIKRHVTELRNAIKNNWSTTGQELSKEFRHLWQNSRPTSPTRDSGPNWGSAAASRAHLQVDPPSRPESPGVAGRSEDFATGYSLGLIGGVRSWMMRSRTSLHNTASQPVSPSGSDEETDRHASSSAATGKE</sequence>
<keyword evidence="3" id="KW-0597">Phosphoprotein</keyword>
<dbReference type="FunFam" id="3.40.50.620:FF:000147">
    <property type="entry name" value="Cholinephosphate cytidylyltransferase"/>
    <property type="match status" value="1"/>
</dbReference>
<evidence type="ECO:0000256" key="5">
    <source>
        <dbReference type="ARBA" id="ARBA00022695"/>
    </source>
</evidence>
<dbReference type="Gene3D" id="3.40.50.620">
    <property type="entry name" value="HUPs"/>
    <property type="match status" value="1"/>
</dbReference>
<dbReference type="InterPro" id="IPR014729">
    <property type="entry name" value="Rossmann-like_a/b/a_fold"/>
</dbReference>
<feature type="compositionally biased region" description="Polar residues" evidence="12">
    <location>
        <begin position="30"/>
        <end position="42"/>
    </location>
</feature>
<dbReference type="STRING" id="535722.E4V6L5"/>
<dbReference type="GO" id="GO:0004105">
    <property type="term" value="F:choline-phosphate cytidylyltransferase activity"/>
    <property type="evidence" value="ECO:0007669"/>
    <property type="project" value="UniProtKB-EC"/>
</dbReference>
<evidence type="ECO:0000256" key="8">
    <source>
        <dbReference type="ARBA" id="ARBA00023264"/>
    </source>
</evidence>
<dbReference type="Pfam" id="PF01467">
    <property type="entry name" value="CTP_transf_like"/>
    <property type="match status" value="1"/>
</dbReference>
<evidence type="ECO:0000256" key="2">
    <source>
        <dbReference type="ARBA" id="ARBA00022516"/>
    </source>
</evidence>
<feature type="region of interest" description="Disordered" evidence="12">
    <location>
        <begin position="1"/>
        <end position="139"/>
    </location>
</feature>
<dbReference type="GO" id="GO:0005635">
    <property type="term" value="C:nuclear envelope"/>
    <property type="evidence" value="ECO:0007669"/>
    <property type="project" value="TreeGrafter"/>
</dbReference>
<dbReference type="EMBL" id="DS989831">
    <property type="protein sequence ID" value="EFQ96731.1"/>
    <property type="molecule type" value="Genomic_DNA"/>
</dbReference>
<dbReference type="NCBIfam" id="TIGR00125">
    <property type="entry name" value="cyt_tran_rel"/>
    <property type="match status" value="1"/>
</dbReference>
<accession>E4V6L5</accession>
<proteinExistence type="inferred from homology"/>
<feature type="compositionally biased region" description="Basic residues" evidence="12">
    <location>
        <begin position="7"/>
        <end position="18"/>
    </location>
</feature>
<evidence type="ECO:0000256" key="3">
    <source>
        <dbReference type="ARBA" id="ARBA00022553"/>
    </source>
</evidence>
<evidence type="ECO:0000313" key="15">
    <source>
        <dbReference type="Proteomes" id="UP000002669"/>
    </source>
</evidence>
<dbReference type="CDD" id="cd02174">
    <property type="entry name" value="CCT"/>
    <property type="match status" value="1"/>
</dbReference>
<dbReference type="PANTHER" id="PTHR10739">
    <property type="entry name" value="CYTIDYLYLTRANSFERASE"/>
    <property type="match status" value="1"/>
</dbReference>
<keyword evidence="5 14" id="KW-0548">Nucleotidyltransferase</keyword>
<dbReference type="InterPro" id="IPR041723">
    <property type="entry name" value="CCT"/>
</dbReference>
<dbReference type="HOGENOM" id="CLU_034585_5_1_1"/>
<evidence type="ECO:0000313" key="14">
    <source>
        <dbReference type="EMBL" id="EFQ96731.1"/>
    </source>
</evidence>
<feature type="compositionally biased region" description="Low complexity" evidence="12">
    <location>
        <begin position="119"/>
        <end position="139"/>
    </location>
</feature>
<feature type="compositionally biased region" description="Low complexity" evidence="12">
    <location>
        <begin position="19"/>
        <end position="29"/>
    </location>
</feature>
<dbReference type="EC" id="2.7.7.15" evidence="9"/>
<reference evidence="15" key="1">
    <citation type="journal article" date="2012" name="MBio">
        <title>Comparative genome analysis of Trichophyton rubrum and related dermatophytes reveals candidate genes involved in infection.</title>
        <authorList>
            <person name="Martinez D.A."/>
            <person name="Oliver B.G."/>
            <person name="Graeser Y."/>
            <person name="Goldberg J.M."/>
            <person name="Li W."/>
            <person name="Martinez-Rossi N.M."/>
            <person name="Monod M."/>
            <person name="Shelest E."/>
            <person name="Barton R.C."/>
            <person name="Birch E."/>
            <person name="Brakhage A.A."/>
            <person name="Chen Z."/>
            <person name="Gurr S.J."/>
            <person name="Heiman D."/>
            <person name="Heitman J."/>
            <person name="Kosti I."/>
            <person name="Rossi A."/>
            <person name="Saif S."/>
            <person name="Samalova M."/>
            <person name="Saunders C.W."/>
            <person name="Shea T."/>
            <person name="Summerbell R.C."/>
            <person name="Xu J."/>
            <person name="Young S."/>
            <person name="Zeng Q."/>
            <person name="Birren B.W."/>
            <person name="Cuomo C.A."/>
            <person name="White T.C."/>
        </authorList>
    </citation>
    <scope>NUCLEOTIDE SEQUENCE [LARGE SCALE GENOMIC DNA]</scope>
    <source>
        <strain evidence="15">ATCC MYA-4604 / CBS 118893</strain>
    </source>
</reference>
<evidence type="ECO:0000256" key="11">
    <source>
        <dbReference type="ARBA" id="ARBA00080967"/>
    </source>
</evidence>
<dbReference type="GO" id="GO:0031210">
    <property type="term" value="F:phosphatidylcholine binding"/>
    <property type="evidence" value="ECO:0007669"/>
    <property type="project" value="TreeGrafter"/>
</dbReference>
<keyword evidence="4 14" id="KW-0808">Transferase</keyword>
<evidence type="ECO:0000259" key="13">
    <source>
        <dbReference type="Pfam" id="PF01467"/>
    </source>
</evidence>
<dbReference type="eggNOG" id="KOG2804">
    <property type="taxonomic scope" value="Eukaryota"/>
</dbReference>
<evidence type="ECO:0000256" key="1">
    <source>
        <dbReference type="ARBA" id="ARBA00010101"/>
    </source>
</evidence>
<evidence type="ECO:0000256" key="7">
    <source>
        <dbReference type="ARBA" id="ARBA00023209"/>
    </source>
</evidence>
<dbReference type="InterPro" id="IPR004821">
    <property type="entry name" value="Cyt_trans-like"/>
</dbReference>
<feature type="region of interest" description="Disordered" evidence="12">
    <location>
        <begin position="437"/>
        <end position="470"/>
    </location>
</feature>
<keyword evidence="2" id="KW-0444">Lipid biosynthesis</keyword>
<dbReference type="VEuPathDB" id="FungiDB:MGYG_08656"/>
<dbReference type="InParanoid" id="E4V6L5"/>
<dbReference type="RefSeq" id="XP_003169108.1">
    <property type="nucleotide sequence ID" value="XM_003169060.1"/>
</dbReference>
<evidence type="ECO:0000256" key="10">
    <source>
        <dbReference type="ARBA" id="ARBA00076205"/>
    </source>
</evidence>
<organism evidence="15">
    <name type="scientific">Arthroderma gypseum (strain ATCC MYA-4604 / CBS 118893)</name>
    <name type="common">Microsporum gypseum</name>
    <dbReference type="NCBI Taxonomy" id="535722"/>
    <lineage>
        <taxon>Eukaryota</taxon>
        <taxon>Fungi</taxon>
        <taxon>Dikarya</taxon>
        <taxon>Ascomycota</taxon>
        <taxon>Pezizomycotina</taxon>
        <taxon>Eurotiomycetes</taxon>
        <taxon>Eurotiomycetidae</taxon>
        <taxon>Onygenales</taxon>
        <taxon>Arthrodermataceae</taxon>
        <taxon>Nannizzia</taxon>
    </lineage>
</organism>
<name>E4V6L5_ARTGP</name>
<gene>
    <name evidence="14" type="ORF">MGYG_08656</name>
</gene>
<dbReference type="OrthoDB" id="17102at2759"/>
<evidence type="ECO:0000256" key="12">
    <source>
        <dbReference type="SAM" id="MobiDB-lite"/>
    </source>
</evidence>
<keyword evidence="8" id="KW-1208">Phospholipid metabolism</keyword>
<evidence type="ECO:0000256" key="6">
    <source>
        <dbReference type="ARBA" id="ARBA00023098"/>
    </source>
</evidence>
<comment type="similarity">
    <text evidence="1">Belongs to the cytidylyltransferase family.</text>
</comment>
<dbReference type="GeneID" id="10024547"/>
<keyword evidence="15" id="KW-1185">Reference proteome</keyword>
<feature type="compositionally biased region" description="Basic and acidic residues" evidence="12">
    <location>
        <begin position="107"/>
        <end position="117"/>
    </location>
</feature>
<keyword evidence="7" id="KW-0594">Phospholipid biosynthesis</keyword>
<keyword evidence="6" id="KW-0443">Lipid metabolism</keyword>
<feature type="compositionally biased region" description="Polar residues" evidence="12">
    <location>
        <begin position="437"/>
        <end position="452"/>
    </location>
</feature>
<feature type="compositionally biased region" description="Low complexity" evidence="12">
    <location>
        <begin position="78"/>
        <end position="90"/>
    </location>
</feature>
<feature type="region of interest" description="Disordered" evidence="12">
    <location>
        <begin position="373"/>
        <end position="416"/>
    </location>
</feature>
<protein>
    <recommendedName>
        <fullName evidence="9">choline-phosphate cytidylyltransferase</fullName>
        <ecNumber evidence="9">2.7.7.15</ecNumber>
    </recommendedName>
    <alternativeName>
        <fullName evidence="10">CTP:phosphocholine cytidylyltransferase</fullName>
    </alternativeName>
    <alternativeName>
        <fullName evidence="11">Phosphorylcholine transferase</fullName>
    </alternativeName>
</protein>
<feature type="compositionally biased region" description="Polar residues" evidence="12">
    <location>
        <begin position="373"/>
        <end position="383"/>
    </location>
</feature>
<dbReference type="InterPro" id="IPR045049">
    <property type="entry name" value="Pcy1-like"/>
</dbReference>
<dbReference type="PANTHER" id="PTHR10739:SF13">
    <property type="entry name" value="CHOLINE-PHOSPHATE CYTIDYLYLTRANSFERASE"/>
    <property type="match status" value="1"/>
</dbReference>